<name>A0ABR7Y767_9SPHI</name>
<keyword evidence="3" id="KW-0804">Transcription</keyword>
<gene>
    <name evidence="5" type="ORF">H8B17_16050</name>
</gene>
<dbReference type="Pfam" id="PF00196">
    <property type="entry name" value="GerE"/>
    <property type="match status" value="1"/>
</dbReference>
<accession>A0ABR7Y767</accession>
<dbReference type="PRINTS" id="PR00038">
    <property type="entry name" value="HTHLUXR"/>
</dbReference>
<dbReference type="Proteomes" id="UP000606494">
    <property type="component" value="Unassembled WGS sequence"/>
</dbReference>
<proteinExistence type="predicted"/>
<evidence type="ECO:0000256" key="1">
    <source>
        <dbReference type="ARBA" id="ARBA00023015"/>
    </source>
</evidence>
<dbReference type="EMBL" id="JACNYK010000005">
    <property type="protein sequence ID" value="MBD1427093.1"/>
    <property type="molecule type" value="Genomic_DNA"/>
</dbReference>
<dbReference type="InterPro" id="IPR000792">
    <property type="entry name" value="Tscrpt_reg_LuxR_C"/>
</dbReference>
<dbReference type="PROSITE" id="PS50043">
    <property type="entry name" value="HTH_LUXR_2"/>
    <property type="match status" value="1"/>
</dbReference>
<reference evidence="5 6" key="1">
    <citation type="submission" date="2020-08" db="EMBL/GenBank/DDBJ databases">
        <title>Sphingobacterium sp. DN00404 isolated from aquaculture water.</title>
        <authorList>
            <person name="Zhang M."/>
        </authorList>
    </citation>
    <scope>NUCLEOTIDE SEQUENCE [LARGE SCALE GENOMIC DNA]</scope>
    <source>
        <strain evidence="5 6">KCTC 32294</strain>
    </source>
</reference>
<evidence type="ECO:0000313" key="5">
    <source>
        <dbReference type="EMBL" id="MBD1427093.1"/>
    </source>
</evidence>
<organism evidence="5 6">
    <name type="scientific">Sphingobacterium arenae</name>
    <dbReference type="NCBI Taxonomy" id="1280598"/>
    <lineage>
        <taxon>Bacteria</taxon>
        <taxon>Pseudomonadati</taxon>
        <taxon>Bacteroidota</taxon>
        <taxon>Sphingobacteriia</taxon>
        <taxon>Sphingobacteriales</taxon>
        <taxon>Sphingobacteriaceae</taxon>
        <taxon>Sphingobacterium</taxon>
    </lineage>
</organism>
<feature type="domain" description="HTH luxR-type" evidence="4">
    <location>
        <begin position="167"/>
        <end position="232"/>
    </location>
</feature>
<evidence type="ECO:0000256" key="3">
    <source>
        <dbReference type="ARBA" id="ARBA00023163"/>
    </source>
</evidence>
<dbReference type="Gene3D" id="1.10.10.10">
    <property type="entry name" value="Winged helix-like DNA-binding domain superfamily/Winged helix DNA-binding domain"/>
    <property type="match status" value="1"/>
</dbReference>
<evidence type="ECO:0000313" key="6">
    <source>
        <dbReference type="Proteomes" id="UP000606494"/>
    </source>
</evidence>
<dbReference type="PANTHER" id="PTHR44688">
    <property type="entry name" value="DNA-BINDING TRANSCRIPTIONAL ACTIVATOR DEVR_DOSR"/>
    <property type="match status" value="1"/>
</dbReference>
<dbReference type="CDD" id="cd06170">
    <property type="entry name" value="LuxR_C_like"/>
    <property type="match status" value="1"/>
</dbReference>
<sequence>METFDTQLFGIAKGIKQGDFSIPDIGDVVPAALMLQELKGLQPIGCSYMNKWGCERLGTCVEEINELGDTYYDQYFVTEEKVASFEGIGNYLAAGDFDKQYNFFQRVRLYSHTNYTWFYTVCKLLKIKTDSGFVEKLVLLSSPVMGLDNLVARVNKTLDQDNYIRTHYRKFALLTNREKEIISLLANGRSTKDIAEQLFLSPHTVSTHRKNLIQKIECHSFAELLRFAMAFDLVR</sequence>
<protein>
    <submittedName>
        <fullName evidence="5">Helix-turn-helix transcriptional regulator</fullName>
    </submittedName>
</protein>
<dbReference type="SUPFAM" id="SSF46894">
    <property type="entry name" value="C-terminal effector domain of the bipartite response regulators"/>
    <property type="match status" value="1"/>
</dbReference>
<dbReference type="InterPro" id="IPR036388">
    <property type="entry name" value="WH-like_DNA-bd_sf"/>
</dbReference>
<keyword evidence="6" id="KW-1185">Reference proteome</keyword>
<dbReference type="PROSITE" id="PS00622">
    <property type="entry name" value="HTH_LUXR_1"/>
    <property type="match status" value="1"/>
</dbReference>
<dbReference type="RefSeq" id="WP_190310249.1">
    <property type="nucleotide sequence ID" value="NZ_JACNYK010000005.1"/>
</dbReference>
<keyword evidence="1" id="KW-0805">Transcription regulation</keyword>
<keyword evidence="2" id="KW-0238">DNA-binding</keyword>
<dbReference type="SMART" id="SM00421">
    <property type="entry name" value="HTH_LUXR"/>
    <property type="match status" value="1"/>
</dbReference>
<comment type="caution">
    <text evidence="5">The sequence shown here is derived from an EMBL/GenBank/DDBJ whole genome shotgun (WGS) entry which is preliminary data.</text>
</comment>
<evidence type="ECO:0000256" key="2">
    <source>
        <dbReference type="ARBA" id="ARBA00023125"/>
    </source>
</evidence>
<evidence type="ECO:0000259" key="4">
    <source>
        <dbReference type="PROSITE" id="PS50043"/>
    </source>
</evidence>
<dbReference type="PANTHER" id="PTHR44688:SF16">
    <property type="entry name" value="DNA-BINDING TRANSCRIPTIONAL ACTIVATOR DEVR_DOSR"/>
    <property type="match status" value="1"/>
</dbReference>
<dbReference type="InterPro" id="IPR016032">
    <property type="entry name" value="Sig_transdc_resp-reg_C-effctor"/>
</dbReference>